<dbReference type="AlphaFoldDB" id="A0A6A7C2W7"/>
<feature type="region of interest" description="Disordered" evidence="1">
    <location>
        <begin position="1"/>
        <end position="31"/>
    </location>
</feature>
<evidence type="ECO:0000256" key="1">
    <source>
        <dbReference type="SAM" id="MobiDB-lite"/>
    </source>
</evidence>
<name>A0A6A7C2W7_9PEZI</name>
<gene>
    <name evidence="2" type="ORF">K470DRAFT_24136</name>
</gene>
<evidence type="ECO:0000313" key="3">
    <source>
        <dbReference type="Proteomes" id="UP000799421"/>
    </source>
</evidence>
<dbReference type="Proteomes" id="UP000799421">
    <property type="component" value="Unassembled WGS sequence"/>
</dbReference>
<protein>
    <submittedName>
        <fullName evidence="2">Uncharacterized protein</fullName>
    </submittedName>
</protein>
<sequence>MHICLSEATTDLGSSQTREEEEEASNCTIPTPPSLYTTAACSGTPLSQPRTGPFGKFKPKQAHLNSQEI</sequence>
<organism evidence="2 3">
    <name type="scientific">Piedraia hortae CBS 480.64</name>
    <dbReference type="NCBI Taxonomy" id="1314780"/>
    <lineage>
        <taxon>Eukaryota</taxon>
        <taxon>Fungi</taxon>
        <taxon>Dikarya</taxon>
        <taxon>Ascomycota</taxon>
        <taxon>Pezizomycotina</taxon>
        <taxon>Dothideomycetes</taxon>
        <taxon>Dothideomycetidae</taxon>
        <taxon>Capnodiales</taxon>
        <taxon>Piedraiaceae</taxon>
        <taxon>Piedraia</taxon>
    </lineage>
</organism>
<evidence type="ECO:0000313" key="2">
    <source>
        <dbReference type="EMBL" id="KAF2861851.1"/>
    </source>
</evidence>
<reference evidence="2" key="1">
    <citation type="journal article" date="2020" name="Stud. Mycol.">
        <title>101 Dothideomycetes genomes: a test case for predicting lifestyles and emergence of pathogens.</title>
        <authorList>
            <person name="Haridas S."/>
            <person name="Albert R."/>
            <person name="Binder M."/>
            <person name="Bloem J."/>
            <person name="Labutti K."/>
            <person name="Salamov A."/>
            <person name="Andreopoulos B."/>
            <person name="Baker S."/>
            <person name="Barry K."/>
            <person name="Bills G."/>
            <person name="Bluhm B."/>
            <person name="Cannon C."/>
            <person name="Castanera R."/>
            <person name="Culley D."/>
            <person name="Daum C."/>
            <person name="Ezra D."/>
            <person name="Gonzalez J."/>
            <person name="Henrissat B."/>
            <person name="Kuo A."/>
            <person name="Liang C."/>
            <person name="Lipzen A."/>
            <person name="Lutzoni F."/>
            <person name="Magnuson J."/>
            <person name="Mondo S."/>
            <person name="Nolan M."/>
            <person name="Ohm R."/>
            <person name="Pangilinan J."/>
            <person name="Park H.-J."/>
            <person name="Ramirez L."/>
            <person name="Alfaro M."/>
            <person name="Sun H."/>
            <person name="Tritt A."/>
            <person name="Yoshinaga Y."/>
            <person name="Zwiers L.-H."/>
            <person name="Turgeon B."/>
            <person name="Goodwin S."/>
            <person name="Spatafora J."/>
            <person name="Crous P."/>
            <person name="Grigoriev I."/>
        </authorList>
    </citation>
    <scope>NUCLEOTIDE SEQUENCE</scope>
    <source>
        <strain evidence="2">CBS 480.64</strain>
    </source>
</reference>
<feature type="region of interest" description="Disordered" evidence="1">
    <location>
        <begin position="43"/>
        <end position="69"/>
    </location>
</feature>
<dbReference type="EMBL" id="MU005969">
    <property type="protein sequence ID" value="KAF2861851.1"/>
    <property type="molecule type" value="Genomic_DNA"/>
</dbReference>
<keyword evidence="3" id="KW-1185">Reference proteome</keyword>
<proteinExistence type="predicted"/>
<accession>A0A6A7C2W7</accession>
<feature type="compositionally biased region" description="Polar residues" evidence="1">
    <location>
        <begin position="7"/>
        <end position="16"/>
    </location>
</feature>